<dbReference type="CDD" id="cd06307">
    <property type="entry name" value="PBP1_sugar_binding"/>
    <property type="match status" value="1"/>
</dbReference>
<dbReference type="InterPro" id="IPR025997">
    <property type="entry name" value="SBP_2_dom"/>
</dbReference>
<evidence type="ECO:0000313" key="6">
    <source>
        <dbReference type="Proteomes" id="UP000192343"/>
    </source>
</evidence>
<evidence type="ECO:0000256" key="1">
    <source>
        <dbReference type="ARBA" id="ARBA00023015"/>
    </source>
</evidence>
<keyword evidence="1" id="KW-0805">Transcription regulation</keyword>
<dbReference type="Gene3D" id="3.40.50.2300">
    <property type="match status" value="2"/>
</dbReference>
<dbReference type="GO" id="GO:0003700">
    <property type="term" value="F:DNA-binding transcription factor activity"/>
    <property type="evidence" value="ECO:0007669"/>
    <property type="project" value="TreeGrafter"/>
</dbReference>
<dbReference type="Proteomes" id="UP000192343">
    <property type="component" value="Unassembled WGS sequence"/>
</dbReference>
<comment type="caution">
    <text evidence="5">The sequence shown here is derived from an EMBL/GenBank/DDBJ whole genome shotgun (WGS) entry which is preliminary data.</text>
</comment>
<keyword evidence="2" id="KW-0238">DNA-binding</keyword>
<dbReference type="PROSITE" id="PS50932">
    <property type="entry name" value="HTH_LACI_2"/>
    <property type="match status" value="1"/>
</dbReference>
<dbReference type="Pfam" id="PF13407">
    <property type="entry name" value="Peripla_BP_4"/>
    <property type="match status" value="1"/>
</dbReference>
<dbReference type="Pfam" id="PF00356">
    <property type="entry name" value="LacI"/>
    <property type="match status" value="1"/>
</dbReference>
<dbReference type="SUPFAM" id="SSF47413">
    <property type="entry name" value="lambda repressor-like DNA-binding domains"/>
    <property type="match status" value="1"/>
</dbReference>
<dbReference type="EMBL" id="MWQY01000015">
    <property type="protein sequence ID" value="ORC34105.1"/>
    <property type="molecule type" value="Genomic_DNA"/>
</dbReference>
<dbReference type="SUPFAM" id="SSF53822">
    <property type="entry name" value="Periplasmic binding protein-like I"/>
    <property type="match status" value="1"/>
</dbReference>
<dbReference type="InterPro" id="IPR028082">
    <property type="entry name" value="Peripla_BP_I"/>
</dbReference>
<reference evidence="5 6" key="1">
    <citation type="submission" date="2017-03" db="EMBL/GenBank/DDBJ databases">
        <title>Draft Genome sequence of Marispirochaeta sp. strain JC444.</title>
        <authorList>
            <person name="Shivani Y."/>
            <person name="Subhash Y."/>
            <person name="Sasikala C."/>
            <person name="Ramana C."/>
        </authorList>
    </citation>
    <scope>NUCLEOTIDE SEQUENCE [LARGE SCALE GENOMIC DNA]</scope>
    <source>
        <strain evidence="5 6">JC444</strain>
    </source>
</reference>
<evidence type="ECO:0000313" key="5">
    <source>
        <dbReference type="EMBL" id="ORC34105.1"/>
    </source>
</evidence>
<dbReference type="GO" id="GO:0000976">
    <property type="term" value="F:transcription cis-regulatory region binding"/>
    <property type="evidence" value="ECO:0007669"/>
    <property type="project" value="TreeGrafter"/>
</dbReference>
<keyword evidence="3" id="KW-0804">Transcription</keyword>
<organism evidence="5 6">
    <name type="scientific">Marispirochaeta aestuarii</name>
    <dbReference type="NCBI Taxonomy" id="1963862"/>
    <lineage>
        <taxon>Bacteria</taxon>
        <taxon>Pseudomonadati</taxon>
        <taxon>Spirochaetota</taxon>
        <taxon>Spirochaetia</taxon>
        <taxon>Spirochaetales</taxon>
        <taxon>Spirochaetaceae</taxon>
        <taxon>Marispirochaeta</taxon>
    </lineage>
</organism>
<sequence length="355" mass="40166">MADTVTIKDIARLAGVSIGTVDRVLHNRGRVAEATKSRILGIIRDTGFKPNLFASNLAQSRNYRIGVLTPGPDQDSGFWQLPHRGMQTAAEELSAFSLELLFHCFDRFSPDSFRTAAEELLTDTPDGILLAPILPEPAEEFVRKLPEDLPLCCFDSDLPEMHKLTYIGQDPRMSGRLAAKLMRMLVPPEMETVIIQAVNLDDHIRGREEGFRSYYPKDKKPPVLEEVHLDSKDTCFAFLDSLFSRNPAIGGFFVANASVHRVAEYLSQHGRTDIALIGYDLIPRNREYLERGIIDFLISQRPETQGYLGIQTLFRALNRQPVAEHHVVMPIDILTAENIHYYTTFEPFNDIREIV</sequence>
<protein>
    <recommendedName>
        <fullName evidence="4">HTH lacI-type domain-containing protein</fullName>
    </recommendedName>
</protein>
<dbReference type="OrthoDB" id="569491at2"/>
<gene>
    <name evidence="5" type="ORF">B4O97_13560</name>
</gene>
<dbReference type="InterPro" id="IPR010982">
    <property type="entry name" value="Lambda_DNA-bd_dom_sf"/>
</dbReference>
<dbReference type="CDD" id="cd01392">
    <property type="entry name" value="HTH_LacI"/>
    <property type="match status" value="1"/>
</dbReference>
<evidence type="ECO:0000256" key="2">
    <source>
        <dbReference type="ARBA" id="ARBA00023125"/>
    </source>
</evidence>
<name>A0A1Y1RVN2_9SPIO</name>
<dbReference type="STRING" id="1963862.B4O97_13560"/>
<dbReference type="InterPro" id="IPR000843">
    <property type="entry name" value="HTH_LacI"/>
</dbReference>
<accession>A0A1Y1RVN2</accession>
<dbReference type="SMART" id="SM00354">
    <property type="entry name" value="HTH_LACI"/>
    <property type="match status" value="1"/>
</dbReference>
<dbReference type="RefSeq" id="WP_083051607.1">
    <property type="nucleotide sequence ID" value="NZ_MWQY01000015.1"/>
</dbReference>
<proteinExistence type="predicted"/>
<dbReference type="PANTHER" id="PTHR30146">
    <property type="entry name" value="LACI-RELATED TRANSCRIPTIONAL REPRESSOR"/>
    <property type="match status" value="1"/>
</dbReference>
<evidence type="ECO:0000259" key="4">
    <source>
        <dbReference type="PROSITE" id="PS50932"/>
    </source>
</evidence>
<dbReference type="PROSITE" id="PS00356">
    <property type="entry name" value="HTH_LACI_1"/>
    <property type="match status" value="1"/>
</dbReference>
<dbReference type="Gene3D" id="1.10.260.40">
    <property type="entry name" value="lambda repressor-like DNA-binding domains"/>
    <property type="match status" value="1"/>
</dbReference>
<dbReference type="AlphaFoldDB" id="A0A1Y1RVN2"/>
<feature type="domain" description="HTH lacI-type" evidence="4">
    <location>
        <begin position="5"/>
        <end position="59"/>
    </location>
</feature>
<dbReference type="PANTHER" id="PTHR30146:SF144">
    <property type="entry name" value="LACI-FAMILY TRANSCRIPTION REGULATOR"/>
    <property type="match status" value="1"/>
</dbReference>
<evidence type="ECO:0000256" key="3">
    <source>
        <dbReference type="ARBA" id="ARBA00023163"/>
    </source>
</evidence>
<keyword evidence="6" id="KW-1185">Reference proteome</keyword>